<accession>A0AAV7G796</accession>
<comment type="caution">
    <text evidence="2">The sequence shown here is derived from an EMBL/GenBank/DDBJ whole genome shotgun (WGS) entry which is preliminary data.</text>
</comment>
<dbReference type="AlphaFoldDB" id="A0AAV7G796"/>
<feature type="signal peptide" evidence="1">
    <location>
        <begin position="1"/>
        <end position="21"/>
    </location>
</feature>
<evidence type="ECO:0008006" key="4">
    <source>
        <dbReference type="Google" id="ProtNLM"/>
    </source>
</evidence>
<gene>
    <name evidence="2" type="ORF">IEQ34_019381</name>
</gene>
<feature type="chain" id="PRO_5043933405" description="Secreted protein" evidence="1">
    <location>
        <begin position="22"/>
        <end position="71"/>
    </location>
</feature>
<proteinExistence type="predicted"/>
<keyword evidence="1" id="KW-0732">Signal</keyword>
<dbReference type="Proteomes" id="UP000775213">
    <property type="component" value="Unassembled WGS sequence"/>
</dbReference>
<evidence type="ECO:0000313" key="2">
    <source>
        <dbReference type="EMBL" id="KAH0452082.1"/>
    </source>
</evidence>
<reference evidence="2 3" key="1">
    <citation type="journal article" date="2021" name="Hortic Res">
        <title>Chromosome-scale assembly of the Dendrobium chrysotoxum genome enhances the understanding of orchid evolution.</title>
        <authorList>
            <person name="Zhang Y."/>
            <person name="Zhang G.Q."/>
            <person name="Zhang D."/>
            <person name="Liu X.D."/>
            <person name="Xu X.Y."/>
            <person name="Sun W.H."/>
            <person name="Yu X."/>
            <person name="Zhu X."/>
            <person name="Wang Z.W."/>
            <person name="Zhao X."/>
            <person name="Zhong W.Y."/>
            <person name="Chen H."/>
            <person name="Yin W.L."/>
            <person name="Huang T."/>
            <person name="Niu S.C."/>
            <person name="Liu Z.J."/>
        </authorList>
    </citation>
    <scope>NUCLEOTIDE SEQUENCE [LARGE SCALE GENOMIC DNA]</scope>
    <source>
        <strain evidence="2">Lindl</strain>
    </source>
</reference>
<name>A0AAV7G796_DENCH</name>
<organism evidence="2 3">
    <name type="scientific">Dendrobium chrysotoxum</name>
    <name type="common">Orchid</name>
    <dbReference type="NCBI Taxonomy" id="161865"/>
    <lineage>
        <taxon>Eukaryota</taxon>
        <taxon>Viridiplantae</taxon>
        <taxon>Streptophyta</taxon>
        <taxon>Embryophyta</taxon>
        <taxon>Tracheophyta</taxon>
        <taxon>Spermatophyta</taxon>
        <taxon>Magnoliopsida</taxon>
        <taxon>Liliopsida</taxon>
        <taxon>Asparagales</taxon>
        <taxon>Orchidaceae</taxon>
        <taxon>Epidendroideae</taxon>
        <taxon>Malaxideae</taxon>
        <taxon>Dendrobiinae</taxon>
        <taxon>Dendrobium</taxon>
    </lineage>
</organism>
<evidence type="ECO:0000313" key="3">
    <source>
        <dbReference type="Proteomes" id="UP000775213"/>
    </source>
</evidence>
<dbReference type="EMBL" id="JAGFBR010000017">
    <property type="protein sequence ID" value="KAH0452082.1"/>
    <property type="molecule type" value="Genomic_DNA"/>
</dbReference>
<evidence type="ECO:0000256" key="1">
    <source>
        <dbReference type="SAM" id="SignalP"/>
    </source>
</evidence>
<sequence>MGLAVVCASLCALSTPLIVAPLTPTMPNTAVGAASCTPGAPKHYTSLATTMRHTKVGATMDALWANPASFI</sequence>
<protein>
    <recommendedName>
        <fullName evidence="4">Secreted protein</fullName>
    </recommendedName>
</protein>
<keyword evidence="3" id="KW-1185">Reference proteome</keyword>